<dbReference type="OrthoDB" id="6778913at2759"/>
<feature type="non-terminal residue" evidence="2">
    <location>
        <position position="170"/>
    </location>
</feature>
<name>A0A8K0CS11_IGNLU</name>
<dbReference type="Pfam" id="PF05699">
    <property type="entry name" value="Dimer_Tnp_hAT"/>
    <property type="match status" value="1"/>
</dbReference>
<evidence type="ECO:0000313" key="3">
    <source>
        <dbReference type="Proteomes" id="UP000801492"/>
    </source>
</evidence>
<feature type="domain" description="HAT C-terminal dimerisation" evidence="1">
    <location>
        <begin position="58"/>
        <end position="123"/>
    </location>
</feature>
<dbReference type="InterPro" id="IPR008906">
    <property type="entry name" value="HATC_C_dom"/>
</dbReference>
<evidence type="ECO:0000313" key="2">
    <source>
        <dbReference type="EMBL" id="KAF2891499.1"/>
    </source>
</evidence>
<evidence type="ECO:0000259" key="1">
    <source>
        <dbReference type="Pfam" id="PF05699"/>
    </source>
</evidence>
<organism evidence="2 3">
    <name type="scientific">Ignelater luminosus</name>
    <name type="common">Cucubano</name>
    <name type="synonym">Pyrophorus luminosus</name>
    <dbReference type="NCBI Taxonomy" id="2038154"/>
    <lineage>
        <taxon>Eukaryota</taxon>
        <taxon>Metazoa</taxon>
        <taxon>Ecdysozoa</taxon>
        <taxon>Arthropoda</taxon>
        <taxon>Hexapoda</taxon>
        <taxon>Insecta</taxon>
        <taxon>Pterygota</taxon>
        <taxon>Neoptera</taxon>
        <taxon>Endopterygota</taxon>
        <taxon>Coleoptera</taxon>
        <taxon>Polyphaga</taxon>
        <taxon>Elateriformia</taxon>
        <taxon>Elateroidea</taxon>
        <taxon>Elateridae</taxon>
        <taxon>Agrypninae</taxon>
        <taxon>Pyrophorini</taxon>
        <taxon>Ignelater</taxon>
    </lineage>
</organism>
<dbReference type="InterPro" id="IPR012337">
    <property type="entry name" value="RNaseH-like_sf"/>
</dbReference>
<dbReference type="EMBL" id="VTPC01030055">
    <property type="protein sequence ID" value="KAF2891499.1"/>
    <property type="molecule type" value="Genomic_DNA"/>
</dbReference>
<sequence length="170" mass="18827">KHLSAGEIVQGLQYIDSLARHLSNVDENKVLENLADFRSNSGFWEMQFVQDSAINPNLSPVTFWKGICIECRLRFVAEAVLTMPATSAATEKSFSSYGNIHTKKRNRLSVKCAGMLTYVNHNLKLFSGTADKIKIVTNNDKSLNFFGYKANDELPGDSTDTSESTVTLGL</sequence>
<feature type="non-terminal residue" evidence="2">
    <location>
        <position position="1"/>
    </location>
</feature>
<dbReference type="SUPFAM" id="SSF53098">
    <property type="entry name" value="Ribonuclease H-like"/>
    <property type="match status" value="1"/>
</dbReference>
<protein>
    <recommendedName>
        <fullName evidence="1">HAT C-terminal dimerisation domain-containing protein</fullName>
    </recommendedName>
</protein>
<keyword evidence="3" id="KW-1185">Reference proteome</keyword>
<dbReference type="GO" id="GO:0046983">
    <property type="term" value="F:protein dimerization activity"/>
    <property type="evidence" value="ECO:0007669"/>
    <property type="project" value="InterPro"/>
</dbReference>
<dbReference type="AlphaFoldDB" id="A0A8K0CS11"/>
<dbReference type="Proteomes" id="UP000801492">
    <property type="component" value="Unassembled WGS sequence"/>
</dbReference>
<proteinExistence type="predicted"/>
<gene>
    <name evidence="2" type="ORF">ILUMI_14674</name>
</gene>
<comment type="caution">
    <text evidence="2">The sequence shown here is derived from an EMBL/GenBank/DDBJ whole genome shotgun (WGS) entry which is preliminary data.</text>
</comment>
<accession>A0A8K0CS11</accession>
<reference evidence="2" key="1">
    <citation type="submission" date="2019-08" db="EMBL/GenBank/DDBJ databases">
        <title>The genome of the North American firefly Photinus pyralis.</title>
        <authorList>
            <consortium name="Photinus pyralis genome working group"/>
            <person name="Fallon T.R."/>
            <person name="Sander Lower S.E."/>
            <person name="Weng J.-K."/>
        </authorList>
    </citation>
    <scope>NUCLEOTIDE SEQUENCE</scope>
    <source>
        <strain evidence="2">TRF0915ILg1</strain>
        <tissue evidence="2">Whole body</tissue>
    </source>
</reference>